<evidence type="ECO:0000256" key="3">
    <source>
        <dbReference type="ARBA" id="ARBA00011165"/>
    </source>
</evidence>
<comment type="similarity">
    <text evidence="2">Belongs to the glycosyl hydrolase 51 family.</text>
</comment>
<keyword evidence="8" id="KW-0732">Signal</keyword>
<dbReference type="HOGENOM" id="CLU_017810_2_0_10"/>
<dbReference type="Proteomes" id="UP000000310">
    <property type="component" value="Chromosome"/>
</dbReference>
<keyword evidence="5" id="KW-0378">Hydrolase</keyword>
<name>F0SDH9_PSESL</name>
<keyword evidence="6" id="KW-0119">Carbohydrate metabolism</keyword>
<dbReference type="GO" id="GO:0000272">
    <property type="term" value="P:polysaccharide catabolic process"/>
    <property type="evidence" value="ECO:0007669"/>
    <property type="project" value="TreeGrafter"/>
</dbReference>
<dbReference type="STRING" id="762903.Pedsa_3428"/>
<evidence type="ECO:0000256" key="5">
    <source>
        <dbReference type="ARBA" id="ARBA00022801"/>
    </source>
</evidence>
<keyword evidence="11" id="KW-1185">Reference proteome</keyword>
<evidence type="ECO:0000256" key="6">
    <source>
        <dbReference type="ARBA" id="ARBA00023277"/>
    </source>
</evidence>
<reference evidence="10 11" key="1">
    <citation type="journal article" date="2011" name="Stand. Genomic Sci.">
        <title>Complete genome sequence of the gliding, heparinolytic Pedobacter saltans type strain (113).</title>
        <authorList>
            <person name="Liolios K."/>
            <person name="Sikorski J."/>
            <person name="Lu M."/>
            <person name="Nolan M."/>
            <person name="Lapidus A."/>
            <person name="Lucas S."/>
            <person name="Hammon N."/>
            <person name="Deshpande S."/>
            <person name="Cheng J.F."/>
            <person name="Tapia R."/>
            <person name="Han C."/>
            <person name="Goodwin L."/>
            <person name="Pitluck S."/>
            <person name="Huntemann M."/>
            <person name="Ivanova N."/>
            <person name="Pagani I."/>
            <person name="Mavromatis K."/>
            <person name="Ovchinikova G."/>
            <person name="Pati A."/>
            <person name="Chen A."/>
            <person name="Palaniappan K."/>
            <person name="Land M."/>
            <person name="Hauser L."/>
            <person name="Brambilla E.M."/>
            <person name="Kotsyurbenko O."/>
            <person name="Rohde M."/>
            <person name="Tindall B.J."/>
            <person name="Abt B."/>
            <person name="Goker M."/>
            <person name="Detter J.C."/>
            <person name="Woyke T."/>
            <person name="Bristow J."/>
            <person name="Eisen J.A."/>
            <person name="Markowitz V."/>
            <person name="Hugenholtz P."/>
            <person name="Klenk H.P."/>
            <person name="Kyrpides N.C."/>
        </authorList>
    </citation>
    <scope>NUCLEOTIDE SEQUENCE [LARGE SCALE GENOMIC DNA]</scope>
    <source>
        <strain evidence="11">ATCC 51119 / DSM 12145 / JCM 21818 / LMG 10337 / NBRC 100064 / NCIMB 13643</strain>
    </source>
</reference>
<comment type="subunit">
    <text evidence="3">Homohexamer; trimer of dimers.</text>
</comment>
<accession>F0SDH9</accession>
<protein>
    <recommendedName>
        <fullName evidence="4">non-reducing end alpha-L-arabinofuranosidase</fullName>
        <ecNumber evidence="4">3.2.1.55</ecNumber>
    </recommendedName>
</protein>
<keyword evidence="7" id="KW-0326">Glycosidase</keyword>
<feature type="domain" description="Alpha-L-arabinofuranosidase C-terminal" evidence="9">
    <location>
        <begin position="320"/>
        <end position="510"/>
    </location>
</feature>
<organism evidence="10 11">
    <name type="scientific">Pseudopedobacter saltans (strain ATCC 51119 / DSM 12145 / JCM 21818 / CCUG 39354 / LMG 10337 / NBRC 100064 / NCIMB 13643)</name>
    <name type="common">Pedobacter saltans</name>
    <dbReference type="NCBI Taxonomy" id="762903"/>
    <lineage>
        <taxon>Bacteria</taxon>
        <taxon>Pseudomonadati</taxon>
        <taxon>Bacteroidota</taxon>
        <taxon>Sphingobacteriia</taxon>
        <taxon>Sphingobacteriales</taxon>
        <taxon>Sphingobacteriaceae</taxon>
        <taxon>Pseudopedobacter</taxon>
    </lineage>
</organism>
<dbReference type="eggNOG" id="COG3534">
    <property type="taxonomic scope" value="Bacteria"/>
</dbReference>
<evidence type="ECO:0000256" key="1">
    <source>
        <dbReference type="ARBA" id="ARBA00001462"/>
    </source>
</evidence>
<comment type="catalytic activity">
    <reaction evidence="1">
        <text>Hydrolysis of terminal non-reducing alpha-L-arabinofuranoside residues in alpha-L-arabinosides.</text>
        <dbReference type="EC" id="3.2.1.55"/>
    </reaction>
</comment>
<dbReference type="InterPro" id="IPR013780">
    <property type="entry name" value="Glyco_hydro_b"/>
</dbReference>
<feature type="chain" id="PRO_5003258399" description="non-reducing end alpha-L-arabinofuranosidase" evidence="8">
    <location>
        <begin position="24"/>
        <end position="517"/>
    </location>
</feature>
<dbReference type="GO" id="GO:0046373">
    <property type="term" value="P:L-arabinose metabolic process"/>
    <property type="evidence" value="ECO:0007669"/>
    <property type="project" value="InterPro"/>
</dbReference>
<evidence type="ECO:0000256" key="4">
    <source>
        <dbReference type="ARBA" id="ARBA00012670"/>
    </source>
</evidence>
<evidence type="ECO:0000259" key="9">
    <source>
        <dbReference type="SMART" id="SM00813"/>
    </source>
</evidence>
<evidence type="ECO:0000256" key="8">
    <source>
        <dbReference type="SAM" id="SignalP"/>
    </source>
</evidence>
<dbReference type="SUPFAM" id="SSF51011">
    <property type="entry name" value="Glycosyl hydrolase domain"/>
    <property type="match status" value="1"/>
</dbReference>
<dbReference type="SMART" id="SM00813">
    <property type="entry name" value="Alpha-L-AF_C"/>
    <property type="match status" value="1"/>
</dbReference>
<dbReference type="AlphaFoldDB" id="F0SDH9"/>
<dbReference type="PANTHER" id="PTHR43576">
    <property type="entry name" value="ALPHA-L-ARABINOFURANOSIDASE C-RELATED"/>
    <property type="match status" value="1"/>
</dbReference>
<dbReference type="SUPFAM" id="SSF51445">
    <property type="entry name" value="(Trans)glycosidases"/>
    <property type="match status" value="1"/>
</dbReference>
<dbReference type="GO" id="GO:0046556">
    <property type="term" value="F:alpha-L-arabinofuranosidase activity"/>
    <property type="evidence" value="ECO:0007669"/>
    <property type="project" value="UniProtKB-EC"/>
</dbReference>
<dbReference type="Gene3D" id="2.60.40.1180">
    <property type="entry name" value="Golgi alpha-mannosidase II"/>
    <property type="match status" value="1"/>
</dbReference>
<dbReference type="Pfam" id="PF22848">
    <property type="entry name" value="ASD1_dom"/>
    <property type="match status" value="1"/>
</dbReference>
<dbReference type="KEGG" id="psn:Pedsa_3428"/>
<dbReference type="Gene3D" id="3.20.20.80">
    <property type="entry name" value="Glycosidases"/>
    <property type="match status" value="1"/>
</dbReference>
<evidence type="ECO:0000313" key="10">
    <source>
        <dbReference type="EMBL" id="ADY53962.1"/>
    </source>
</evidence>
<dbReference type="EC" id="3.2.1.55" evidence="4"/>
<gene>
    <name evidence="10" type="ordered locus">Pedsa_3428</name>
</gene>
<dbReference type="InterPro" id="IPR017853">
    <property type="entry name" value="GH"/>
</dbReference>
<dbReference type="Pfam" id="PF06964">
    <property type="entry name" value="Alpha-L-AF_C"/>
    <property type="match status" value="1"/>
</dbReference>
<sequence length="517" mass="58132">MNLKKKLVKSVGMIFIVVINANAQTNNIKLDASKPEITINKHIYGHFAEHLGRCIYDGFYVGEGNKIIPNTNGVRNDIIDALKKLNIPNLRWPGGCFADTYHWMDGVGPKEKRPSMVNTWWGGVTENNSFGTHDFLNMCELLGAEPYLAGNMASGTVKELSDWVQYVNHNGESPMSKLRKENGREKPWSVKFWGVGNEAWGCGGNMTPEYYANEYRKYATFMSSWTNDKGIFRVASGANVADYHWTETLMKNVPKGLLEGVALHHYSFVEWNKKGSATSFSEDQYFRTMQTAWRMEELVTKHSAIMDKYDPQKKVALVVDEWGGWYDVEPGTNPGFLYQQNTMRDAMIAGLTLNVFNNHAERVRMANLAQAVNVLQSVILTKDDKMILTPTYHVLEMYKVHQDAKLIPLTVNSADYTYGEKSIPAVTASASLAGNGVTNISLTNIDASKAQEIVLDITGKSYKNIKGRILTSKKLQDFNSFEKPDVIKPAIFKDAQLKENQLKVKLPPFSVVVLELI</sequence>
<dbReference type="InterPro" id="IPR055235">
    <property type="entry name" value="ASD1_cat"/>
</dbReference>
<proteinExistence type="inferred from homology"/>
<dbReference type="PANTHER" id="PTHR43576:SF2">
    <property type="entry name" value="INTRACELLULAR EXO-ALPHA-L-ARABINOFURANOSIDASE 2"/>
    <property type="match status" value="1"/>
</dbReference>
<dbReference type="EMBL" id="CP002545">
    <property type="protein sequence ID" value="ADY53962.1"/>
    <property type="molecule type" value="Genomic_DNA"/>
</dbReference>
<dbReference type="RefSeq" id="WP_013634445.1">
    <property type="nucleotide sequence ID" value="NC_015177.1"/>
</dbReference>
<evidence type="ECO:0000313" key="11">
    <source>
        <dbReference type="Proteomes" id="UP000000310"/>
    </source>
</evidence>
<evidence type="ECO:0000256" key="7">
    <source>
        <dbReference type="ARBA" id="ARBA00023295"/>
    </source>
</evidence>
<feature type="signal peptide" evidence="8">
    <location>
        <begin position="1"/>
        <end position="23"/>
    </location>
</feature>
<reference evidence="11" key="2">
    <citation type="submission" date="2011-02" db="EMBL/GenBank/DDBJ databases">
        <title>The complete genome of Pedobacter saltans DSM 12145.</title>
        <authorList>
            <consortium name="US DOE Joint Genome Institute (JGI-PGF)"/>
            <person name="Lucas S."/>
            <person name="Copeland A."/>
            <person name="Lapidus A."/>
            <person name="Bruce D."/>
            <person name="Goodwin L."/>
            <person name="Pitluck S."/>
            <person name="Kyrpides N."/>
            <person name="Mavromatis K."/>
            <person name="Pagani I."/>
            <person name="Ivanova N."/>
            <person name="Ovchinnikova G."/>
            <person name="Lu M."/>
            <person name="Detter J.C."/>
            <person name="Han C."/>
            <person name="Land M."/>
            <person name="Hauser L."/>
            <person name="Markowitz V."/>
            <person name="Cheng J.-F."/>
            <person name="Hugenholtz P."/>
            <person name="Woyke T."/>
            <person name="Wu D."/>
            <person name="Tindall B."/>
            <person name="Pomrenke H.G."/>
            <person name="Brambilla E."/>
            <person name="Klenk H.-P."/>
            <person name="Eisen J.A."/>
        </authorList>
    </citation>
    <scope>NUCLEOTIDE SEQUENCE [LARGE SCALE GENOMIC DNA]</scope>
    <source>
        <strain evidence="11">ATCC 51119 / DSM 12145 / JCM 21818 / LMG 10337 / NBRC 100064 / NCIMB 13643</strain>
    </source>
</reference>
<dbReference type="OrthoDB" id="9758333at2"/>
<dbReference type="InterPro" id="IPR010720">
    <property type="entry name" value="Alpha-L-AF_C"/>
</dbReference>
<evidence type="ECO:0000256" key="2">
    <source>
        <dbReference type="ARBA" id="ARBA00007186"/>
    </source>
</evidence>